<dbReference type="STRING" id="1912961.BU204_13390"/>
<feature type="region of interest" description="Disordered" evidence="1">
    <location>
        <begin position="31"/>
        <end position="62"/>
    </location>
</feature>
<keyword evidence="4" id="KW-1185">Reference proteome</keyword>
<evidence type="ECO:0008006" key="5">
    <source>
        <dbReference type="Google" id="ProtNLM"/>
    </source>
</evidence>
<reference evidence="3 4" key="1">
    <citation type="submission" date="2016-12" db="EMBL/GenBank/DDBJ databases">
        <title>The draft genome sequence of Actinophytocola sp. 11-183.</title>
        <authorList>
            <person name="Wang W."/>
            <person name="Yuan L."/>
        </authorList>
    </citation>
    <scope>NUCLEOTIDE SEQUENCE [LARGE SCALE GENOMIC DNA]</scope>
    <source>
        <strain evidence="3 4">11-183</strain>
    </source>
</reference>
<dbReference type="InterPro" id="IPR024520">
    <property type="entry name" value="DUF3558"/>
</dbReference>
<name>A0A1Q8CRU9_9PSEU</name>
<accession>A0A1Q8CRU9</accession>
<dbReference type="Proteomes" id="UP000185596">
    <property type="component" value="Unassembled WGS sequence"/>
</dbReference>
<feature type="signal peptide" evidence="2">
    <location>
        <begin position="1"/>
        <end position="25"/>
    </location>
</feature>
<keyword evidence="2" id="KW-0732">Signal</keyword>
<gene>
    <name evidence="3" type="ORF">BU204_13390</name>
</gene>
<dbReference type="AlphaFoldDB" id="A0A1Q8CRU9"/>
<evidence type="ECO:0000256" key="1">
    <source>
        <dbReference type="SAM" id="MobiDB-lite"/>
    </source>
</evidence>
<organism evidence="3 4">
    <name type="scientific">Actinophytocola xanthii</name>
    <dbReference type="NCBI Taxonomy" id="1912961"/>
    <lineage>
        <taxon>Bacteria</taxon>
        <taxon>Bacillati</taxon>
        <taxon>Actinomycetota</taxon>
        <taxon>Actinomycetes</taxon>
        <taxon>Pseudonocardiales</taxon>
        <taxon>Pseudonocardiaceae</taxon>
    </lineage>
</organism>
<evidence type="ECO:0000313" key="3">
    <source>
        <dbReference type="EMBL" id="OLF17080.1"/>
    </source>
</evidence>
<evidence type="ECO:0000313" key="4">
    <source>
        <dbReference type="Proteomes" id="UP000185596"/>
    </source>
</evidence>
<feature type="chain" id="PRO_5013203362" description="DUF3558 domain-containing protein" evidence="2">
    <location>
        <begin position="26"/>
        <end position="211"/>
    </location>
</feature>
<comment type="caution">
    <text evidence="3">The sequence shown here is derived from an EMBL/GenBank/DDBJ whole genome shotgun (WGS) entry which is preliminary data.</text>
</comment>
<proteinExistence type="predicted"/>
<sequence>MSTEPPTIRLAISAAVMLLAGPLVAACTTTAGGTPTSVTTSDAPTSATSGEAPGEGAPPVENPLDAGIFIEQPCTTLTQDQLSTLGVSRPGVPTTSGAVAERAGPYCTWLISEQGGAIGIGFITGNKNGLSDNYRAREEFAYFEPTTVEGYPAVFSDRSDLRDSGSCSLFVGIADTLTILATETGQLDAQGACDRAKQVAAAAVTTMGGGG</sequence>
<dbReference type="Pfam" id="PF12079">
    <property type="entry name" value="DUF3558"/>
    <property type="match status" value="1"/>
</dbReference>
<protein>
    <recommendedName>
        <fullName evidence="5">DUF3558 domain-containing protein</fullName>
    </recommendedName>
</protein>
<dbReference type="EMBL" id="MSIE01000021">
    <property type="protein sequence ID" value="OLF17080.1"/>
    <property type="molecule type" value="Genomic_DNA"/>
</dbReference>
<evidence type="ECO:0000256" key="2">
    <source>
        <dbReference type="SAM" id="SignalP"/>
    </source>
</evidence>
<feature type="compositionally biased region" description="Low complexity" evidence="1">
    <location>
        <begin position="31"/>
        <end position="41"/>
    </location>
</feature>